<gene>
    <name evidence="2" type="ORF">LSTR_LSTR012237</name>
</gene>
<proteinExistence type="predicted"/>
<feature type="compositionally biased region" description="Basic and acidic residues" evidence="1">
    <location>
        <begin position="238"/>
        <end position="249"/>
    </location>
</feature>
<dbReference type="InParanoid" id="A0A482X8E0"/>
<accession>A0A482X8E0</accession>
<evidence type="ECO:0000256" key="1">
    <source>
        <dbReference type="SAM" id="MobiDB-lite"/>
    </source>
</evidence>
<dbReference type="Proteomes" id="UP000291343">
    <property type="component" value="Unassembled WGS sequence"/>
</dbReference>
<feature type="compositionally biased region" description="Basic and acidic residues" evidence="1">
    <location>
        <begin position="154"/>
        <end position="165"/>
    </location>
</feature>
<organism evidence="2 3">
    <name type="scientific">Laodelphax striatellus</name>
    <name type="common">Small brown planthopper</name>
    <name type="synonym">Delphax striatella</name>
    <dbReference type="NCBI Taxonomy" id="195883"/>
    <lineage>
        <taxon>Eukaryota</taxon>
        <taxon>Metazoa</taxon>
        <taxon>Ecdysozoa</taxon>
        <taxon>Arthropoda</taxon>
        <taxon>Hexapoda</taxon>
        <taxon>Insecta</taxon>
        <taxon>Pterygota</taxon>
        <taxon>Neoptera</taxon>
        <taxon>Paraneoptera</taxon>
        <taxon>Hemiptera</taxon>
        <taxon>Auchenorrhyncha</taxon>
        <taxon>Fulgoroidea</taxon>
        <taxon>Delphacidae</taxon>
        <taxon>Criomorphinae</taxon>
        <taxon>Laodelphax</taxon>
    </lineage>
</organism>
<evidence type="ECO:0000313" key="3">
    <source>
        <dbReference type="Proteomes" id="UP000291343"/>
    </source>
</evidence>
<name>A0A482X8E0_LAOST</name>
<dbReference type="AlphaFoldDB" id="A0A482X8E0"/>
<evidence type="ECO:0000313" key="2">
    <source>
        <dbReference type="EMBL" id="RZF41758.1"/>
    </source>
</evidence>
<protein>
    <submittedName>
        <fullName evidence="2">Uncharacterized protein</fullName>
    </submittedName>
</protein>
<feature type="compositionally biased region" description="Basic and acidic residues" evidence="1">
    <location>
        <begin position="218"/>
        <end position="230"/>
    </location>
</feature>
<feature type="compositionally biased region" description="Basic and acidic residues" evidence="1">
    <location>
        <begin position="114"/>
        <end position="123"/>
    </location>
</feature>
<sequence>MNASAADDYSFLADVWEKVTSAEIFGENVLKVSAEVMMWTCFFAIIEYVYEMLVEMKKLDKRELRDCRTAASVKKSEEGEEEKEGIGKRPEEEKEGDEDEENGGIVKVWHGGIRHGEESIEQKCDEDENNGIGEKCDDGEEKNKEEGENEEEREIEKKIGGKDNLETETNVMNKEMICVGDKDEENDGIVKVWHGGIRHGEESIEQKCDGDENNGIGKKCDDGEEKNKEEGENEEEREIEKNIGGKDNLETETNVMNKEMIGGKDNFETETNVINEEVTELDGKCLRKRILRVD</sequence>
<dbReference type="EMBL" id="QKKF02016167">
    <property type="protein sequence ID" value="RZF41758.1"/>
    <property type="molecule type" value="Genomic_DNA"/>
</dbReference>
<feature type="region of interest" description="Disordered" evidence="1">
    <location>
        <begin position="69"/>
        <end position="167"/>
    </location>
</feature>
<feature type="region of interest" description="Disordered" evidence="1">
    <location>
        <begin position="203"/>
        <end position="253"/>
    </location>
</feature>
<reference evidence="2 3" key="1">
    <citation type="journal article" date="2017" name="Gigascience">
        <title>Genome sequence of the small brown planthopper, Laodelphax striatellus.</title>
        <authorList>
            <person name="Zhu J."/>
            <person name="Jiang F."/>
            <person name="Wang X."/>
            <person name="Yang P."/>
            <person name="Bao Y."/>
            <person name="Zhao W."/>
            <person name="Wang W."/>
            <person name="Lu H."/>
            <person name="Wang Q."/>
            <person name="Cui N."/>
            <person name="Li J."/>
            <person name="Chen X."/>
            <person name="Luo L."/>
            <person name="Yu J."/>
            <person name="Kang L."/>
            <person name="Cui F."/>
        </authorList>
    </citation>
    <scope>NUCLEOTIDE SEQUENCE [LARGE SCALE GENOMIC DNA]</scope>
    <source>
        <strain evidence="2">Lst14</strain>
    </source>
</reference>
<keyword evidence="3" id="KW-1185">Reference proteome</keyword>
<feature type="compositionally biased region" description="Acidic residues" evidence="1">
    <location>
        <begin position="93"/>
        <end position="102"/>
    </location>
</feature>
<comment type="caution">
    <text evidence="2">The sequence shown here is derived from an EMBL/GenBank/DDBJ whole genome shotgun (WGS) entry which is preliminary data.</text>
</comment>